<keyword evidence="8" id="KW-0597">Phosphoprotein</keyword>
<feature type="compositionally biased region" description="Basic and acidic residues" evidence="19">
    <location>
        <begin position="787"/>
        <end position="803"/>
    </location>
</feature>
<dbReference type="FunFam" id="2.130.10.10:FF:000186">
    <property type="entry name" value="syntaxin-binding protein 5-like isoform X2"/>
    <property type="match status" value="1"/>
</dbReference>
<comment type="similarity">
    <text evidence="3">Belongs to the WD repeat L(2)GL family.</text>
</comment>
<protein>
    <recommendedName>
        <fullName evidence="14">Syntaxin-binding protein 5</fullName>
    </recommendedName>
    <alternativeName>
        <fullName evidence="16">Lethal(2) giant larvae protein homolog 3</fullName>
    </alternativeName>
    <alternativeName>
        <fullName evidence="15">Tomosyn-1</fullName>
    </alternativeName>
</protein>
<evidence type="ECO:0000256" key="1">
    <source>
        <dbReference type="ARBA" id="ARBA00004202"/>
    </source>
</evidence>
<dbReference type="InterPro" id="IPR015943">
    <property type="entry name" value="WD40/YVTN_repeat-like_dom_sf"/>
</dbReference>
<evidence type="ECO:0000256" key="3">
    <source>
        <dbReference type="ARBA" id="ARBA00008070"/>
    </source>
</evidence>
<sequence length="1075" mass="118772">MRKFNIRKVLDGLTAVSAVASASSAAQQQQAGNRETEIQETLQSEHFQLCKTVRHGFPYQPSALAFDPVQKILAIGTQTGALRLFGRPGVECYCQHDSGAAVIQLQFLINEGALVSALADDTLHLWNLRQKRPAILHSLKFNRERITFCHLPFQSKWLYVGTERGNIHIVNVESFTLSGYVIMWNKAIELSSKSHPGPVVHISDNPMDEGKLLIGFESGTVVLWDLKSKKADYRYTHDEAIHSVAWHHEGKQFICSHSDGTLTIWNVKSPTKPFQTITPHGKQLKDGKKPEPCKPILKVEYKTTRAGEPFIILSGGLSYDTVGRRPCLTVMHGKSTAVLEMDYSIVDFLTLCETPYPNDFQEPYAVVVLLEKDLVLIDLAQNGYPIFENPYPLTIHESPVTCCEYFADCPVDLIPALYSVGARQKRQGYSKKEWPISGGNWGLITQSYPEIIITGHADGSIKFWDASAITLQVLYKLKTAKVFEKSRSKDDRPNTDIVDEDPYAIQIISWCPESRMLCIAGVSAHVIIYRFSKQEVTTEVIPMLEVRLLYEINDIETPDGEQVPPVPTPGTGSNPQSIVPQSHPSTSSSSSDGLRDNVPCLKVKNSPLKQSPGYQIELVIQLVWVSGEPPQQITSLAVNSAYGLVVFGNCNGIAMVDYLQKTVLLNLGTIELYGSNDPYRREPRSPRKARQPSGGEKAQLSREAISALHFCETFTRKADTSPSPCLWVGTTLGTVLVIALNLPPGGEQRLLQPVIVSPSGTILRLKGAILRMAFLDTTGSLVPPAHEPWREHNVPEDKDEKEKAKKRRPVSVSPSSSQEISENQYAVICSEKQAKVISLPSQNCIYKQNITETSFVLRGDIVSLSNSICLACFCANGHIMTFSLPSLRPLLDVYYLPLTNMRIARTFCFTNNGQALYLVSPTEIQRLTYSQETCENLQEMLGELFTPVETPEAPNRGFFKGLFGGGAQSLDREELFGESASGKASRSLAQHIPGPGGIEGVKGAASGVVGELARARLALDERGQKLGELEEKTAAMLYSADSFSKHAHEVSLLKSSFLMLFCEHILCVTVHFGPL</sequence>
<proteinExistence type="inferred from homology"/>
<dbReference type="PRINTS" id="PR00962">
    <property type="entry name" value="LETHAL2GIANT"/>
</dbReference>
<keyword evidence="11" id="KW-0653">Protein transport</keyword>
<dbReference type="GO" id="GO:0015031">
    <property type="term" value="P:protein transport"/>
    <property type="evidence" value="ECO:0007669"/>
    <property type="project" value="UniProtKB-KW"/>
</dbReference>
<dbReference type="Pfam" id="PF08366">
    <property type="entry name" value="LLGL"/>
    <property type="match status" value="1"/>
</dbReference>
<keyword evidence="13" id="KW-0472">Membrane</keyword>
<feature type="domain" description="V-SNARE coiled-coil homology" evidence="20">
    <location>
        <begin position="997"/>
        <end position="1054"/>
    </location>
</feature>
<feature type="region of interest" description="Disordered" evidence="19">
    <location>
        <begin position="784"/>
        <end position="818"/>
    </location>
</feature>
<evidence type="ECO:0000256" key="11">
    <source>
        <dbReference type="ARBA" id="ARBA00022927"/>
    </source>
</evidence>
<dbReference type="PROSITE" id="PS50294">
    <property type="entry name" value="WD_REPEATS_REGION"/>
    <property type="match status" value="1"/>
</dbReference>
<dbReference type="Gene3D" id="1.20.5.110">
    <property type="match status" value="1"/>
</dbReference>
<feature type="region of interest" description="Disordered" evidence="19">
    <location>
        <begin position="558"/>
        <end position="596"/>
    </location>
</feature>
<comment type="subcellular location">
    <subcellularLocation>
        <location evidence="1">Cell membrane</location>
        <topology evidence="1">Peripheral membrane protein</topology>
    </subcellularLocation>
    <subcellularLocation>
        <location evidence="2">Cytoplasm</location>
    </subcellularLocation>
</comment>
<dbReference type="GO" id="GO:0006887">
    <property type="term" value="P:exocytosis"/>
    <property type="evidence" value="ECO:0007669"/>
    <property type="project" value="UniProtKB-KW"/>
</dbReference>
<feature type="repeat" description="WD" evidence="17">
    <location>
        <begin position="234"/>
        <end position="269"/>
    </location>
</feature>
<evidence type="ECO:0000256" key="7">
    <source>
        <dbReference type="ARBA" id="ARBA00022490"/>
    </source>
</evidence>
<dbReference type="FunFam" id="2.130.10.10:FF:003138">
    <property type="entry name" value="Syntaxin binding protein 5 like"/>
    <property type="match status" value="1"/>
</dbReference>
<dbReference type="InterPro" id="IPR013577">
    <property type="entry name" value="LLGL2"/>
</dbReference>
<evidence type="ECO:0000256" key="17">
    <source>
        <dbReference type="PROSITE-ProRule" id="PRU00221"/>
    </source>
</evidence>
<dbReference type="SMART" id="SM00320">
    <property type="entry name" value="WD40"/>
    <property type="match status" value="7"/>
</dbReference>
<dbReference type="InterPro" id="IPR036322">
    <property type="entry name" value="WD40_repeat_dom_sf"/>
</dbReference>
<dbReference type="Gene3D" id="2.130.10.10">
    <property type="entry name" value="YVTN repeat-like/Quinoprotein amine dehydrogenase"/>
    <property type="match status" value="2"/>
</dbReference>
<dbReference type="PANTHER" id="PTHR10241:SF22">
    <property type="entry name" value="SYNTAXIN-BINDING PROTEIN 5"/>
    <property type="match status" value="1"/>
</dbReference>
<dbReference type="SUPFAM" id="SSF58038">
    <property type="entry name" value="SNARE fusion complex"/>
    <property type="match status" value="1"/>
</dbReference>
<dbReference type="InterPro" id="IPR001680">
    <property type="entry name" value="WD40_rpt"/>
</dbReference>
<dbReference type="PROSITE" id="PS50892">
    <property type="entry name" value="V_SNARE"/>
    <property type="match status" value="1"/>
</dbReference>
<dbReference type="FunFam" id="1.20.5.110:FF:000001">
    <property type="entry name" value="syntaxin-binding protein 5 isoform X1"/>
    <property type="match status" value="1"/>
</dbReference>
<dbReference type="GO" id="GO:0005096">
    <property type="term" value="F:GTPase activator activity"/>
    <property type="evidence" value="ECO:0007669"/>
    <property type="project" value="TreeGrafter"/>
</dbReference>
<dbReference type="Proteomes" id="UP000694560">
    <property type="component" value="Unplaced"/>
</dbReference>
<dbReference type="InterPro" id="IPR000664">
    <property type="entry name" value="Lethal2_giant"/>
</dbReference>
<organism evidence="21 22">
    <name type="scientific">Malurus cyaneus samueli</name>
    <dbReference type="NCBI Taxonomy" id="2593467"/>
    <lineage>
        <taxon>Eukaryota</taxon>
        <taxon>Metazoa</taxon>
        <taxon>Chordata</taxon>
        <taxon>Craniata</taxon>
        <taxon>Vertebrata</taxon>
        <taxon>Euteleostomi</taxon>
        <taxon>Archelosauria</taxon>
        <taxon>Archosauria</taxon>
        <taxon>Dinosauria</taxon>
        <taxon>Saurischia</taxon>
        <taxon>Theropoda</taxon>
        <taxon>Coelurosauria</taxon>
        <taxon>Aves</taxon>
        <taxon>Neognathae</taxon>
        <taxon>Neoaves</taxon>
        <taxon>Telluraves</taxon>
        <taxon>Australaves</taxon>
        <taxon>Passeriformes</taxon>
        <taxon>Meliphagoidea</taxon>
        <taxon>Maluridae</taxon>
        <taxon>Malurus</taxon>
    </lineage>
</organism>
<evidence type="ECO:0000256" key="19">
    <source>
        <dbReference type="SAM" id="MobiDB-lite"/>
    </source>
</evidence>
<dbReference type="GO" id="GO:0019905">
    <property type="term" value="F:syntaxin binding"/>
    <property type="evidence" value="ECO:0007669"/>
    <property type="project" value="TreeGrafter"/>
</dbReference>
<dbReference type="SUPFAM" id="SSF50978">
    <property type="entry name" value="WD40 repeat-like"/>
    <property type="match status" value="2"/>
</dbReference>
<evidence type="ECO:0000256" key="9">
    <source>
        <dbReference type="ARBA" id="ARBA00022574"/>
    </source>
</evidence>
<accession>A0A8C5U0L1</accession>
<evidence type="ECO:0000313" key="22">
    <source>
        <dbReference type="Proteomes" id="UP000694560"/>
    </source>
</evidence>
<keyword evidence="4" id="KW-0813">Transport</keyword>
<dbReference type="PANTHER" id="PTHR10241">
    <property type="entry name" value="LETHAL 2 GIANT LARVAE PROTEIN"/>
    <property type="match status" value="1"/>
</dbReference>
<reference evidence="21" key="1">
    <citation type="submission" date="2025-08" db="UniProtKB">
        <authorList>
            <consortium name="Ensembl"/>
        </authorList>
    </citation>
    <scope>IDENTIFICATION</scope>
</reference>
<dbReference type="InterPro" id="IPR042855">
    <property type="entry name" value="V_SNARE_CC"/>
</dbReference>
<evidence type="ECO:0000256" key="6">
    <source>
        <dbReference type="ARBA" id="ARBA00022483"/>
    </source>
</evidence>
<dbReference type="Ensembl" id="ENSMCST00000015097.1">
    <property type="protein sequence ID" value="ENSMCSP00000014725.1"/>
    <property type="gene ID" value="ENSMCSG00000008045.1"/>
</dbReference>
<dbReference type="GO" id="GO:0045159">
    <property type="term" value="F:myosin II binding"/>
    <property type="evidence" value="ECO:0007669"/>
    <property type="project" value="TreeGrafter"/>
</dbReference>
<evidence type="ECO:0000256" key="12">
    <source>
        <dbReference type="ARBA" id="ARBA00023054"/>
    </source>
</evidence>
<reference evidence="21" key="2">
    <citation type="submission" date="2025-09" db="UniProtKB">
        <authorList>
            <consortium name="Ensembl"/>
        </authorList>
    </citation>
    <scope>IDENTIFICATION</scope>
</reference>
<dbReference type="PROSITE" id="PS50082">
    <property type="entry name" value="WD_REPEATS_2"/>
    <property type="match status" value="1"/>
</dbReference>
<dbReference type="Pfam" id="PF00400">
    <property type="entry name" value="WD40"/>
    <property type="match status" value="1"/>
</dbReference>
<dbReference type="InterPro" id="IPR013905">
    <property type="entry name" value="Lgl_C_dom"/>
</dbReference>
<dbReference type="CDD" id="cd15893">
    <property type="entry name" value="R-SNARE_STXBP5"/>
    <property type="match status" value="1"/>
</dbReference>
<evidence type="ECO:0000256" key="14">
    <source>
        <dbReference type="ARBA" id="ARBA00069759"/>
    </source>
</evidence>
<evidence type="ECO:0000256" key="2">
    <source>
        <dbReference type="ARBA" id="ARBA00004496"/>
    </source>
</evidence>
<dbReference type="AlphaFoldDB" id="A0A8C5U0L1"/>
<evidence type="ECO:0000256" key="13">
    <source>
        <dbReference type="ARBA" id="ARBA00023136"/>
    </source>
</evidence>
<keyword evidence="6" id="KW-0268">Exocytosis</keyword>
<name>A0A8C5U0L1_9PASS</name>
<dbReference type="GO" id="GO:0006893">
    <property type="term" value="P:Golgi to plasma membrane transport"/>
    <property type="evidence" value="ECO:0007669"/>
    <property type="project" value="TreeGrafter"/>
</dbReference>
<evidence type="ECO:0000259" key="20">
    <source>
        <dbReference type="PROSITE" id="PS50892"/>
    </source>
</evidence>
<evidence type="ECO:0000256" key="15">
    <source>
        <dbReference type="ARBA" id="ARBA00075853"/>
    </source>
</evidence>
<dbReference type="GO" id="GO:0005886">
    <property type="term" value="C:plasma membrane"/>
    <property type="evidence" value="ECO:0007669"/>
    <property type="project" value="UniProtKB-SubCell"/>
</dbReference>
<keyword evidence="10" id="KW-0677">Repeat</keyword>
<keyword evidence="5" id="KW-1003">Cell membrane</keyword>
<dbReference type="Pfam" id="PF08596">
    <property type="entry name" value="Lgl_C"/>
    <property type="match status" value="1"/>
</dbReference>
<evidence type="ECO:0000256" key="5">
    <source>
        <dbReference type="ARBA" id="ARBA00022475"/>
    </source>
</evidence>
<dbReference type="GO" id="GO:0031201">
    <property type="term" value="C:SNARE complex"/>
    <property type="evidence" value="ECO:0007669"/>
    <property type="project" value="TreeGrafter"/>
</dbReference>
<evidence type="ECO:0000256" key="16">
    <source>
        <dbReference type="ARBA" id="ARBA00081591"/>
    </source>
</evidence>
<evidence type="ECO:0000256" key="8">
    <source>
        <dbReference type="ARBA" id="ARBA00022553"/>
    </source>
</evidence>
<evidence type="ECO:0000256" key="10">
    <source>
        <dbReference type="ARBA" id="ARBA00022737"/>
    </source>
</evidence>
<keyword evidence="9 17" id="KW-0853">WD repeat</keyword>
<feature type="region of interest" description="Disordered" evidence="19">
    <location>
        <begin position="676"/>
        <end position="699"/>
    </location>
</feature>
<keyword evidence="22" id="KW-1185">Reference proteome</keyword>
<keyword evidence="7" id="KW-0963">Cytoplasm</keyword>
<keyword evidence="12 18" id="KW-0175">Coiled coil</keyword>
<evidence type="ECO:0000313" key="21">
    <source>
        <dbReference type="Ensembl" id="ENSMCSP00000014725.1"/>
    </source>
</evidence>
<feature type="compositionally biased region" description="Low complexity" evidence="19">
    <location>
        <begin position="582"/>
        <end position="591"/>
    </location>
</feature>
<evidence type="ECO:0000256" key="18">
    <source>
        <dbReference type="PROSITE-ProRule" id="PRU00290"/>
    </source>
</evidence>
<evidence type="ECO:0000256" key="4">
    <source>
        <dbReference type="ARBA" id="ARBA00022448"/>
    </source>
</evidence>
<feature type="compositionally biased region" description="Polar residues" evidence="19">
    <location>
        <begin position="570"/>
        <end position="580"/>
    </location>
</feature>